<feature type="transmembrane region" description="Helical" evidence="1">
    <location>
        <begin position="151"/>
        <end position="184"/>
    </location>
</feature>
<feature type="transmembrane region" description="Helical" evidence="1">
    <location>
        <begin position="242"/>
        <end position="260"/>
    </location>
</feature>
<keyword evidence="1" id="KW-1133">Transmembrane helix</keyword>
<name>A0A2H1VCR8_SPOFR</name>
<evidence type="ECO:0000256" key="1">
    <source>
        <dbReference type="SAM" id="Phobius"/>
    </source>
</evidence>
<organism evidence="2">
    <name type="scientific">Spodoptera frugiperda</name>
    <name type="common">Fall armyworm</name>
    <dbReference type="NCBI Taxonomy" id="7108"/>
    <lineage>
        <taxon>Eukaryota</taxon>
        <taxon>Metazoa</taxon>
        <taxon>Ecdysozoa</taxon>
        <taxon>Arthropoda</taxon>
        <taxon>Hexapoda</taxon>
        <taxon>Insecta</taxon>
        <taxon>Pterygota</taxon>
        <taxon>Neoptera</taxon>
        <taxon>Endopterygota</taxon>
        <taxon>Lepidoptera</taxon>
        <taxon>Glossata</taxon>
        <taxon>Ditrysia</taxon>
        <taxon>Noctuoidea</taxon>
        <taxon>Noctuidae</taxon>
        <taxon>Amphipyrinae</taxon>
        <taxon>Spodoptera</taxon>
    </lineage>
</organism>
<dbReference type="EMBL" id="ODYU01001592">
    <property type="protein sequence ID" value="SOQ38024.1"/>
    <property type="molecule type" value="Genomic_DNA"/>
</dbReference>
<proteinExistence type="predicted"/>
<protein>
    <submittedName>
        <fullName evidence="2">SFRICE_009790</fullName>
    </submittedName>
</protein>
<accession>A0A2H1VCR8</accession>
<evidence type="ECO:0000313" key="2">
    <source>
        <dbReference type="EMBL" id="SOQ38024.1"/>
    </source>
</evidence>
<feature type="transmembrane region" description="Helical" evidence="1">
    <location>
        <begin position="118"/>
        <end position="139"/>
    </location>
</feature>
<keyword evidence="1" id="KW-0472">Membrane</keyword>
<feature type="transmembrane region" description="Helical" evidence="1">
    <location>
        <begin position="64"/>
        <end position="87"/>
    </location>
</feature>
<feature type="transmembrane region" description="Helical" evidence="1">
    <location>
        <begin position="272"/>
        <end position="292"/>
    </location>
</feature>
<feature type="transmembrane region" description="Helical" evidence="1">
    <location>
        <begin position="350"/>
        <end position="369"/>
    </location>
</feature>
<keyword evidence="1" id="KW-0812">Transmembrane</keyword>
<dbReference type="AlphaFoldDB" id="A0A2H1VCR8"/>
<gene>
    <name evidence="2" type="ORF">SFRICE_009790</name>
</gene>
<sequence length="373" mass="43415">MTSRTMLKYLLNINTLLGVHWSYCIRSNIQKYFIIFHTFFSLSVHTFVVFEEVYLAWTRETAEVIIYCAFAISAYFTLAPSFVTAIYRSQIFMSFLDSTDRLADFFKDHRKVVKPINVTYWSTIIITIVTVACAILKTIDFTIVFTNRGGAFVFFVIMTQVILRTTIAFQYITFFVAIALVVKYTKRLTESIKRVEKIAQFNDMGVEDKNLIKKEQIQEWAQVYLDLANSCEKVSLCFGRQYFYSLYLFLCYYIMFAYQLCCLRPHTNTLDYKQVFLLILNYTLVLIMPLIGGQMAVNQGTKTHRAVTRFYNAIVDSLEAEAKLTKDFIRLIKKHPLQIKMLSNVATGTYILPVILTMAVNYLIILLQFNHII</sequence>
<reference evidence="2" key="1">
    <citation type="submission" date="2016-07" db="EMBL/GenBank/DDBJ databases">
        <authorList>
            <person name="Bretaudeau A."/>
        </authorList>
    </citation>
    <scope>NUCLEOTIDE SEQUENCE</scope>
    <source>
        <strain evidence="2">Rice</strain>
        <tissue evidence="2">Whole body</tissue>
    </source>
</reference>
<feature type="transmembrane region" description="Helical" evidence="1">
    <location>
        <begin position="32"/>
        <end position="58"/>
    </location>
</feature>